<protein>
    <recommendedName>
        <fullName evidence="5">DUF3450 domain-containing protein</fullName>
    </recommendedName>
</protein>
<sequence>MERIRFRGLLGIMLGWLIMNGAHAQEASGEASGQSRPSHAEQQARLDAADDETRESLAELRRLEGNARRLSAYNDELERMVRHQADLLERRKTTLAAESVTDETLPPLLRDMVNRLDTWVAGDMPFLREERQARVASLEQMLVNPELDKAERLDRILSAWRAELEYGRELDAWRGMLDENREVDFLRLGRVGLYYLTPDGRQGGVWRDTQAEWQPLGEDARRDVQRGLRIAQEQRAPELLTLPVSQPLTDADGDEESP</sequence>
<dbReference type="RefSeq" id="WP_245791931.1">
    <property type="nucleotide sequence ID" value="NZ_FQUJ01000014.1"/>
</dbReference>
<feature type="region of interest" description="Disordered" evidence="1">
    <location>
        <begin position="27"/>
        <end position="53"/>
    </location>
</feature>
<proteinExistence type="predicted"/>
<feature type="signal peptide" evidence="2">
    <location>
        <begin position="1"/>
        <end position="24"/>
    </location>
</feature>
<evidence type="ECO:0008006" key="5">
    <source>
        <dbReference type="Google" id="ProtNLM"/>
    </source>
</evidence>
<dbReference type="Proteomes" id="UP000184346">
    <property type="component" value="Unassembled WGS sequence"/>
</dbReference>
<evidence type="ECO:0000256" key="1">
    <source>
        <dbReference type="SAM" id="MobiDB-lite"/>
    </source>
</evidence>
<feature type="region of interest" description="Disordered" evidence="1">
    <location>
        <begin position="237"/>
        <end position="258"/>
    </location>
</feature>
<dbReference type="InterPro" id="IPR016866">
    <property type="entry name" value="UCP028069"/>
</dbReference>
<dbReference type="STRING" id="1121942.SAMN02745148_02956"/>
<reference evidence="3 4" key="1">
    <citation type="submission" date="2016-11" db="EMBL/GenBank/DDBJ databases">
        <authorList>
            <person name="Jaros S."/>
            <person name="Januszkiewicz K."/>
            <person name="Wedrychowicz H."/>
        </authorList>
    </citation>
    <scope>NUCLEOTIDE SEQUENCE [LARGE SCALE GENOMIC DNA]</scope>
    <source>
        <strain evidence="3 4">DSM 19980</strain>
    </source>
</reference>
<dbReference type="PIRSF" id="PIRSF028069">
    <property type="entry name" value="UCP028069"/>
    <property type="match status" value="1"/>
</dbReference>
<evidence type="ECO:0000256" key="2">
    <source>
        <dbReference type="SAM" id="SignalP"/>
    </source>
</evidence>
<evidence type="ECO:0000313" key="3">
    <source>
        <dbReference type="EMBL" id="SHF55215.1"/>
    </source>
</evidence>
<dbReference type="AlphaFoldDB" id="A0A1M5CKB6"/>
<accession>A0A1M5CKB6</accession>
<keyword evidence="2" id="KW-0732">Signal</keyword>
<dbReference type="Pfam" id="PF11932">
    <property type="entry name" value="DUF3450"/>
    <property type="match status" value="1"/>
</dbReference>
<keyword evidence="4" id="KW-1185">Reference proteome</keyword>
<name>A0A1M5CKB6_9GAMM</name>
<dbReference type="EMBL" id="FQUJ01000014">
    <property type="protein sequence ID" value="SHF55215.1"/>
    <property type="molecule type" value="Genomic_DNA"/>
</dbReference>
<gene>
    <name evidence="3" type="ORF">SAMN02745148_02956</name>
</gene>
<feature type="compositionally biased region" description="Basic and acidic residues" evidence="1">
    <location>
        <begin position="38"/>
        <end position="48"/>
    </location>
</feature>
<feature type="chain" id="PRO_5012115537" description="DUF3450 domain-containing protein" evidence="2">
    <location>
        <begin position="25"/>
        <end position="258"/>
    </location>
</feature>
<evidence type="ECO:0000313" key="4">
    <source>
        <dbReference type="Proteomes" id="UP000184346"/>
    </source>
</evidence>
<organism evidence="3 4">
    <name type="scientific">Modicisalibacter ilicicola DSM 19980</name>
    <dbReference type="NCBI Taxonomy" id="1121942"/>
    <lineage>
        <taxon>Bacteria</taxon>
        <taxon>Pseudomonadati</taxon>
        <taxon>Pseudomonadota</taxon>
        <taxon>Gammaproteobacteria</taxon>
        <taxon>Oceanospirillales</taxon>
        <taxon>Halomonadaceae</taxon>
        <taxon>Modicisalibacter</taxon>
    </lineage>
</organism>